<organism evidence="4 5">
    <name type="scientific">Mesorhizobium retamae</name>
    <dbReference type="NCBI Taxonomy" id="2912854"/>
    <lineage>
        <taxon>Bacteria</taxon>
        <taxon>Pseudomonadati</taxon>
        <taxon>Pseudomonadota</taxon>
        <taxon>Alphaproteobacteria</taxon>
        <taxon>Hyphomicrobiales</taxon>
        <taxon>Phyllobacteriaceae</taxon>
        <taxon>Mesorhizobium</taxon>
    </lineage>
</organism>
<dbReference type="Gene3D" id="1.10.357.40">
    <property type="entry name" value="YbiA-like"/>
    <property type="match status" value="1"/>
</dbReference>
<comment type="caution">
    <text evidence="4">The sequence shown here is derived from an EMBL/GenBank/DDBJ whole genome shotgun (WGS) entry which is preliminary data.</text>
</comment>
<dbReference type="Pfam" id="PF08719">
    <property type="entry name" value="NADAR"/>
    <property type="match status" value="1"/>
</dbReference>
<accession>A0ABS9QKI5</accession>
<protein>
    <submittedName>
        <fullName evidence="4">NADAR family protein</fullName>
    </submittedName>
</protein>
<sequence>MLDAKALEAAYQVISSAHPDQSDMPRSVAEDAITAYLSALLPADVAELVERLQAGCQRTGEGDNGEELYDVEGASDDMWEAATTLSALSARLERAEGVMEPNGIECHGLDTPERVCFYEQDFYVLSNFSSFEVEWASRGHFKTSEHLYHWLRFATGAANGKLGGAQPTEAALMVAKAVREARSAHDAFKIAQENKTLQRADWNDVKVEKMRMIIRAKAEQHEYVRRKLLATGDRELVENSWRDDFWGWGSNRDGKNMLGKLWMEVRAELRAASGGPANV</sequence>
<dbReference type="RefSeq" id="WP_239367932.1">
    <property type="nucleotide sequence ID" value="NZ_JAKREW010000020.1"/>
</dbReference>
<dbReference type="SUPFAM" id="SSF143990">
    <property type="entry name" value="YbiA-like"/>
    <property type="match status" value="1"/>
</dbReference>
<evidence type="ECO:0000259" key="3">
    <source>
        <dbReference type="Pfam" id="PF08719"/>
    </source>
</evidence>
<evidence type="ECO:0000313" key="4">
    <source>
        <dbReference type="EMBL" id="MCG7507104.1"/>
    </source>
</evidence>
<dbReference type="Proteomes" id="UP001201701">
    <property type="component" value="Unassembled WGS sequence"/>
</dbReference>
<name>A0ABS9QKI5_9HYPH</name>
<evidence type="ECO:0000313" key="5">
    <source>
        <dbReference type="Proteomes" id="UP001201701"/>
    </source>
</evidence>
<proteinExistence type="predicted"/>
<comment type="catalytic activity">
    <reaction evidence="1">
        <text>5-amino-6-(5-phospho-D-ribosylamino)uracil + H2O = 5,6-diaminouracil + D-ribose 5-phosphate</text>
        <dbReference type="Rhea" id="RHEA:55020"/>
        <dbReference type="ChEBI" id="CHEBI:15377"/>
        <dbReference type="ChEBI" id="CHEBI:46252"/>
        <dbReference type="ChEBI" id="CHEBI:58453"/>
        <dbReference type="ChEBI" id="CHEBI:78346"/>
    </reaction>
</comment>
<dbReference type="InterPro" id="IPR037238">
    <property type="entry name" value="YbiA-like_sf"/>
</dbReference>
<keyword evidence="5" id="KW-1185">Reference proteome</keyword>
<reference evidence="4 5" key="1">
    <citation type="submission" date="2022-02" db="EMBL/GenBank/DDBJ databases">
        <title>Draft genome sequence of Mezorhizobium retamae strain IRAMC:0171 isolated from Retama raetam nodules.</title>
        <authorList>
            <person name="Bengaied R."/>
            <person name="Sbissi I."/>
            <person name="Huber K."/>
            <person name="Ghodbane F."/>
            <person name="Nouioui I."/>
            <person name="Tarhouni M."/>
            <person name="Gtari M."/>
        </authorList>
    </citation>
    <scope>NUCLEOTIDE SEQUENCE [LARGE SCALE GENOMIC DNA]</scope>
    <source>
        <strain evidence="4 5">IRAMC:0171</strain>
    </source>
</reference>
<evidence type="ECO:0000256" key="1">
    <source>
        <dbReference type="ARBA" id="ARBA00000022"/>
    </source>
</evidence>
<dbReference type="CDD" id="cd15457">
    <property type="entry name" value="NADAR"/>
    <property type="match status" value="1"/>
</dbReference>
<feature type="domain" description="NADAR" evidence="3">
    <location>
        <begin position="117"/>
        <end position="270"/>
    </location>
</feature>
<gene>
    <name evidence="4" type="ORF">L4923_18910</name>
</gene>
<dbReference type="EMBL" id="JAKREW010000020">
    <property type="protein sequence ID" value="MCG7507104.1"/>
    <property type="molecule type" value="Genomic_DNA"/>
</dbReference>
<comment type="catalytic activity">
    <reaction evidence="2">
        <text>2,5-diamino-6-hydroxy-4-(5-phosphoribosylamino)-pyrimidine + H2O = 2,5,6-triamino-4-hydroxypyrimidine + D-ribose 5-phosphate</text>
        <dbReference type="Rhea" id="RHEA:23436"/>
        <dbReference type="ChEBI" id="CHEBI:15377"/>
        <dbReference type="ChEBI" id="CHEBI:58614"/>
        <dbReference type="ChEBI" id="CHEBI:78346"/>
        <dbReference type="ChEBI" id="CHEBI:137796"/>
    </reaction>
</comment>
<evidence type="ECO:0000256" key="2">
    <source>
        <dbReference type="ARBA" id="ARBA00000751"/>
    </source>
</evidence>
<dbReference type="InterPro" id="IPR012816">
    <property type="entry name" value="NADAR"/>
</dbReference>